<dbReference type="Pfam" id="PF00646">
    <property type="entry name" value="F-box"/>
    <property type="match status" value="1"/>
</dbReference>
<evidence type="ECO:0000256" key="1">
    <source>
        <dbReference type="ARBA" id="ARBA00022737"/>
    </source>
</evidence>
<dbReference type="InterPro" id="IPR036047">
    <property type="entry name" value="F-box-like_dom_sf"/>
</dbReference>
<dbReference type="InterPro" id="IPR001810">
    <property type="entry name" value="F-box_dom"/>
</dbReference>
<dbReference type="Gene3D" id="1.20.1280.50">
    <property type="match status" value="1"/>
</dbReference>
<evidence type="ECO:0000256" key="2">
    <source>
        <dbReference type="SAM" id="MobiDB-lite"/>
    </source>
</evidence>
<gene>
    <name evidence="4" type="ORF">KUTeg_000564</name>
</gene>
<dbReference type="InterPro" id="IPR039448">
    <property type="entry name" value="Beta_helix"/>
</dbReference>
<dbReference type="InterPro" id="IPR006626">
    <property type="entry name" value="PbH1"/>
</dbReference>
<feature type="region of interest" description="Disordered" evidence="2">
    <location>
        <begin position="446"/>
        <end position="531"/>
    </location>
</feature>
<comment type="caution">
    <text evidence="4">The sequence shown here is derived from an EMBL/GenBank/DDBJ whole genome shotgun (WGS) entry which is preliminary data.</text>
</comment>
<feature type="compositionally biased region" description="Basic and acidic residues" evidence="2">
    <location>
        <begin position="1090"/>
        <end position="1106"/>
    </location>
</feature>
<dbReference type="SUPFAM" id="SSF81383">
    <property type="entry name" value="F-box domain"/>
    <property type="match status" value="1"/>
</dbReference>
<feature type="region of interest" description="Disordered" evidence="2">
    <location>
        <begin position="1083"/>
        <end position="1115"/>
    </location>
</feature>
<accession>A0ABQ9G285</accession>
<dbReference type="InterPro" id="IPR011050">
    <property type="entry name" value="Pectin_lyase_fold/virulence"/>
</dbReference>
<organism evidence="4 5">
    <name type="scientific">Tegillarca granosa</name>
    <name type="common">Malaysian cockle</name>
    <name type="synonym">Anadara granosa</name>
    <dbReference type="NCBI Taxonomy" id="220873"/>
    <lineage>
        <taxon>Eukaryota</taxon>
        <taxon>Metazoa</taxon>
        <taxon>Spiralia</taxon>
        <taxon>Lophotrochozoa</taxon>
        <taxon>Mollusca</taxon>
        <taxon>Bivalvia</taxon>
        <taxon>Autobranchia</taxon>
        <taxon>Pteriomorphia</taxon>
        <taxon>Arcoida</taxon>
        <taxon>Arcoidea</taxon>
        <taxon>Arcidae</taxon>
        <taxon>Tegillarca</taxon>
    </lineage>
</organism>
<evidence type="ECO:0000259" key="3">
    <source>
        <dbReference type="PROSITE" id="PS50181"/>
    </source>
</evidence>
<dbReference type="Pfam" id="PF13229">
    <property type="entry name" value="Beta_helix"/>
    <property type="match status" value="2"/>
</dbReference>
<proteinExistence type="predicted"/>
<feature type="compositionally biased region" description="Polar residues" evidence="2">
    <location>
        <begin position="514"/>
        <end position="523"/>
    </location>
</feature>
<name>A0ABQ9G285_TEGGR</name>
<dbReference type="Proteomes" id="UP001217089">
    <property type="component" value="Unassembled WGS sequence"/>
</dbReference>
<dbReference type="Gene3D" id="2.160.20.10">
    <property type="entry name" value="Single-stranded right-handed beta-helix, Pectin lyase-like"/>
    <property type="match status" value="3"/>
</dbReference>
<dbReference type="InterPro" id="IPR012334">
    <property type="entry name" value="Pectin_lyas_fold"/>
</dbReference>
<evidence type="ECO:0000313" key="4">
    <source>
        <dbReference type="EMBL" id="KAJ8322093.1"/>
    </source>
</evidence>
<feature type="compositionally biased region" description="Basic and acidic residues" evidence="2">
    <location>
        <begin position="448"/>
        <end position="512"/>
    </location>
</feature>
<dbReference type="PROSITE" id="PS50181">
    <property type="entry name" value="FBOX"/>
    <property type="match status" value="1"/>
</dbReference>
<dbReference type="PANTHER" id="PTHR22990">
    <property type="entry name" value="F-BOX ONLY PROTEIN"/>
    <property type="match status" value="1"/>
</dbReference>
<dbReference type="EMBL" id="JARBDR010000018">
    <property type="protein sequence ID" value="KAJ8322093.1"/>
    <property type="molecule type" value="Genomic_DNA"/>
</dbReference>
<reference evidence="4 5" key="1">
    <citation type="submission" date="2022-12" db="EMBL/GenBank/DDBJ databases">
        <title>Chromosome-level genome of Tegillarca granosa.</title>
        <authorList>
            <person name="Kim J."/>
        </authorList>
    </citation>
    <scope>NUCLEOTIDE SEQUENCE [LARGE SCALE GENOMIC DNA]</scope>
    <source>
        <strain evidence="4">Teg-2019</strain>
        <tissue evidence="4">Adductor muscle</tissue>
    </source>
</reference>
<keyword evidence="1" id="KW-0677">Repeat</keyword>
<dbReference type="SMART" id="SM00256">
    <property type="entry name" value="FBOX"/>
    <property type="match status" value="1"/>
</dbReference>
<dbReference type="InterPro" id="IPR051550">
    <property type="entry name" value="SCF-Subunits/Alg-Epimerases"/>
</dbReference>
<evidence type="ECO:0000313" key="5">
    <source>
        <dbReference type="Proteomes" id="UP001217089"/>
    </source>
</evidence>
<sequence length="1140" mass="125903">MSSPSVKPDSGSKVLPGDKTGLPWEIWRIILSYLSAEDLCRSSCVCKTWNDLVHSLDNTRWRELYLDCTEWKHPFWPLNTDSEPSSWKQAYKDQYTSKRFWTKYSREPETSNCLFVLKRRKERKIIRVGRGMEHSTLKSALAVANPYDKIEVHPGIYDEQFEMSSKIPFEIIGQGELGSVILVVCIEQVALTGRISNLVFRAPWFTNFILKVRSGYLQVDNCILEDGMVYVQNPGSCHLKYSTFRHATVILQHLNSSIIENCEFSQTDSAAVTVEGYPKDEKSWAYGYITEKMNSVCKLRPIHHNKGSETAPTSAFSYSTANQNLKSYDLKTDTMSSIYPGNGGRSMCSSAHYSTAHADQLNCSLPTNGFHSLEFSKSNSMLKSNCDSKLESCLLNYNDGLPCSNSSECSYLGMACPNSDVQNGSTETQSFIHERKTSFDHMIVPSEFKSDHKPKLENKGCSDLIKEKLPDDNEKPGPSNESKEKSKPKIQVDSEKECSKESEKPQESEDVKPGTSSDSQEGQTEFDPSKSLPELLVHSLSVGRGQSITPSGASSSRSNTPISVVSGSDFFEDDSLPVSDSDDNFSSSEESVIMLSCPEHHQPRSISAAASVGSDVQSICSQNQSYHIKIVEDTAMRKVLNEVRGCLISRCRISQCKGGIMVSLQAHAIISQCDISGVVCLKNEIHHCRTSGIFMRLAASGLIAVTEFIMGNVQALLCLVVAEGRLKTTIFSRTKKLASIFYIEEIHMSGIVQVFMCTIEEIHMSGIVQVFMCTIEEIHMSGIVQVFMCTIEEIHGSGIVQNVICNGLSDGIVIGEKGRGSIENNVISGNAGCGVWITAACQPMVHGNQINNNGDAGVTFVNRMDAAHETDQMIIDRTEMHSQRSVEFWQFINDEPVHPRRKCTRATVEYNSIYHNNSKGITVQYGDEILIQCNAVHGNRGNGISLDQTSIVVVKDNSVTCNAGNGIITTATGKVSIQGNGVFDNRDYGISSQCEVIIEENDVIGNQRSAIQLDKNRFLTVKKNRLQSLNDKAIVLNSIEGGEVQNNEIFTVRQDPVQVSKDCKCQVKDNKVITADPRNKNCDAAASNKSSKDFSLLKDPPARPHIEAPPTIPIVPSNQISTVTRVTVPSDGTCEEGSKL</sequence>
<protein>
    <recommendedName>
        <fullName evidence="3">F-box domain-containing protein</fullName>
    </recommendedName>
</protein>
<keyword evidence="5" id="KW-1185">Reference proteome</keyword>
<feature type="domain" description="F-box" evidence="3">
    <location>
        <begin position="16"/>
        <end position="64"/>
    </location>
</feature>
<dbReference type="SUPFAM" id="SSF51126">
    <property type="entry name" value="Pectin lyase-like"/>
    <property type="match status" value="2"/>
</dbReference>
<dbReference type="SMART" id="SM00710">
    <property type="entry name" value="PbH1"/>
    <property type="match status" value="9"/>
</dbReference>
<dbReference type="PANTHER" id="PTHR22990:SF15">
    <property type="entry name" value="F-BOX ONLY PROTEIN 10"/>
    <property type="match status" value="1"/>
</dbReference>
<feature type="non-terminal residue" evidence="4">
    <location>
        <position position="1140"/>
    </location>
</feature>